<evidence type="ECO:0000259" key="2">
    <source>
        <dbReference type="Pfam" id="PF14478"/>
    </source>
</evidence>
<dbReference type="AlphaFoldDB" id="A0A264W4K7"/>
<gene>
    <name evidence="3" type="ORF">CF394_06915</name>
</gene>
<reference evidence="3 4" key="1">
    <citation type="submission" date="2017-07" db="EMBL/GenBank/DDBJ databases">
        <title>Tetzosporium hominis gen.nov. sp.nov.</title>
        <authorList>
            <person name="Tetz G."/>
            <person name="Tetz V."/>
        </authorList>
    </citation>
    <scope>NUCLEOTIDE SEQUENCE [LARGE SCALE GENOMIC DNA]</scope>
    <source>
        <strain evidence="3 4">VT-49</strain>
    </source>
</reference>
<dbReference type="Pfam" id="PF14478">
    <property type="entry name" value="DUF4430"/>
    <property type="match status" value="1"/>
</dbReference>
<feature type="compositionally biased region" description="Basic and acidic residues" evidence="1">
    <location>
        <begin position="84"/>
        <end position="101"/>
    </location>
</feature>
<dbReference type="Proteomes" id="UP000217065">
    <property type="component" value="Unassembled WGS sequence"/>
</dbReference>
<evidence type="ECO:0000256" key="1">
    <source>
        <dbReference type="SAM" id="MobiDB-lite"/>
    </source>
</evidence>
<dbReference type="EMBL" id="NOKQ01000196">
    <property type="protein sequence ID" value="OZS78481.1"/>
    <property type="molecule type" value="Genomic_DNA"/>
</dbReference>
<sequence>MKNMRRFSKVFLHAAIAFVFVLLLSACGSSLQKPTGLENPIGDEETRESEEIAKQEPLEESDTLPEESETDAEEVTQDSVANKEPSEKQQEKPVAPVKKEAPQSSGVTEKAESKPVQKEKTETATPAPGGKGDSQASKPTGNKAPTTVPPAQKPPVQKPPAQKPSTPPVEEQEPEKQADTVVFSIVVSSSEVPLAPVEVEIEKGDTVLDALIRVTKQYKIQMDYRGGQGASAYIEGIANVYEFDRGQGSGWMYRINGIFPDRGAGTIPLLAGDRVDWLYTTDLGEDLNADLQPFRR</sequence>
<dbReference type="OrthoDB" id="2356646at2"/>
<evidence type="ECO:0000313" key="3">
    <source>
        <dbReference type="EMBL" id="OZS78481.1"/>
    </source>
</evidence>
<dbReference type="InterPro" id="IPR027954">
    <property type="entry name" value="Transcobalamin-like_C"/>
</dbReference>
<feature type="compositionally biased region" description="Acidic residues" evidence="1">
    <location>
        <begin position="58"/>
        <end position="76"/>
    </location>
</feature>
<feature type="region of interest" description="Disordered" evidence="1">
    <location>
        <begin position="31"/>
        <end position="177"/>
    </location>
</feature>
<accession>A0A264W4K7</accession>
<proteinExistence type="predicted"/>
<feature type="compositionally biased region" description="Basic and acidic residues" evidence="1">
    <location>
        <begin position="109"/>
        <end position="122"/>
    </location>
</feature>
<protein>
    <recommendedName>
        <fullName evidence="2">Transcobalamin-like C-terminal domain-containing protein</fullName>
    </recommendedName>
</protein>
<feature type="domain" description="Transcobalamin-like C-terminal" evidence="2">
    <location>
        <begin position="204"/>
        <end position="280"/>
    </location>
</feature>
<dbReference type="PROSITE" id="PS51257">
    <property type="entry name" value="PROKAR_LIPOPROTEIN"/>
    <property type="match status" value="1"/>
</dbReference>
<feature type="compositionally biased region" description="Pro residues" evidence="1">
    <location>
        <begin position="147"/>
        <end position="167"/>
    </location>
</feature>
<name>A0A264W4K7_9BACL</name>
<comment type="caution">
    <text evidence="3">The sequence shown here is derived from an EMBL/GenBank/DDBJ whole genome shotgun (WGS) entry which is preliminary data.</text>
</comment>
<dbReference type="Gene3D" id="2.170.130.30">
    <property type="match status" value="1"/>
</dbReference>
<organism evidence="3 4">
    <name type="scientific">Tetzosporium hominis</name>
    <dbReference type="NCBI Taxonomy" id="2020506"/>
    <lineage>
        <taxon>Bacteria</taxon>
        <taxon>Bacillati</taxon>
        <taxon>Bacillota</taxon>
        <taxon>Bacilli</taxon>
        <taxon>Bacillales</taxon>
        <taxon>Caryophanaceae</taxon>
        <taxon>Tetzosporium</taxon>
    </lineage>
</organism>
<keyword evidence="4" id="KW-1185">Reference proteome</keyword>
<evidence type="ECO:0000313" key="4">
    <source>
        <dbReference type="Proteomes" id="UP000217065"/>
    </source>
</evidence>